<keyword evidence="4" id="KW-0539">Nucleus</keyword>
<evidence type="ECO:0000313" key="8">
    <source>
        <dbReference type="Proteomes" id="UP000824890"/>
    </source>
</evidence>
<keyword evidence="2" id="KW-0853">WD repeat</keyword>
<dbReference type="InterPro" id="IPR045184">
    <property type="entry name" value="SMU1"/>
</dbReference>
<evidence type="ECO:0000256" key="4">
    <source>
        <dbReference type="ARBA" id="ARBA00023242"/>
    </source>
</evidence>
<evidence type="ECO:0000256" key="3">
    <source>
        <dbReference type="ARBA" id="ARBA00022737"/>
    </source>
</evidence>
<dbReference type="InterPro" id="IPR054532">
    <property type="entry name" value="TPL_SMU1_LisH-like"/>
</dbReference>
<evidence type="ECO:0000313" key="7">
    <source>
        <dbReference type="EMBL" id="KAH0881255.1"/>
    </source>
</evidence>
<dbReference type="InterPro" id="IPR006594">
    <property type="entry name" value="LisH"/>
</dbReference>
<evidence type="ECO:0000256" key="2">
    <source>
        <dbReference type="ARBA" id="ARBA00022574"/>
    </source>
</evidence>
<sequence>KGKRRRSHGRDLVSRRLKPTHVKEILIGTLNELKLGLRFFNFLGLHRRFDHLTASFCVLIHAMVKSNLFWPASSLLQTLLLRGLNPSEDFHALYTCYENRRGLYGVLVFRFMTKVGLLPEVRTLSALLHGLVHCRHYGLVMEVFEETIMLCSQQLKMSPSQKNLLTIWTVKAVVANDLFTDDSFMIVLQFCKENSLNQTFQTLQSECQVSLNTVDSVETFVSDINNGRWNSVLPQVSQLKLPRNKLEDLYEQPIDSISVMATMEKPIDSSHGDSATSSNQKLAMET</sequence>
<gene>
    <name evidence="7" type="ORF">HID58_068649</name>
</gene>
<dbReference type="PROSITE" id="PS50896">
    <property type="entry name" value="LISH"/>
    <property type="match status" value="1"/>
</dbReference>
<keyword evidence="8" id="KW-1185">Reference proteome</keyword>
<evidence type="ECO:0000256" key="1">
    <source>
        <dbReference type="ARBA" id="ARBA00004123"/>
    </source>
</evidence>
<dbReference type="InterPro" id="IPR011990">
    <property type="entry name" value="TPR-like_helical_dom_sf"/>
</dbReference>
<comment type="caution">
    <text evidence="7">The sequence shown here is derived from an EMBL/GenBank/DDBJ whole genome shotgun (WGS) entry which is preliminary data.</text>
</comment>
<dbReference type="Gene3D" id="1.25.40.10">
    <property type="entry name" value="Tetratricopeptide repeat domain"/>
    <property type="match status" value="1"/>
</dbReference>
<feature type="domain" description="TPL/SMU1 LisH-like dimerisation" evidence="6">
    <location>
        <begin position="186"/>
        <end position="209"/>
    </location>
</feature>
<organism evidence="7 8">
    <name type="scientific">Brassica napus</name>
    <name type="common">Rape</name>
    <dbReference type="NCBI Taxonomy" id="3708"/>
    <lineage>
        <taxon>Eukaryota</taxon>
        <taxon>Viridiplantae</taxon>
        <taxon>Streptophyta</taxon>
        <taxon>Embryophyta</taxon>
        <taxon>Tracheophyta</taxon>
        <taxon>Spermatophyta</taxon>
        <taxon>Magnoliopsida</taxon>
        <taxon>eudicotyledons</taxon>
        <taxon>Gunneridae</taxon>
        <taxon>Pentapetalae</taxon>
        <taxon>rosids</taxon>
        <taxon>malvids</taxon>
        <taxon>Brassicales</taxon>
        <taxon>Brassicaceae</taxon>
        <taxon>Brassiceae</taxon>
        <taxon>Brassica</taxon>
    </lineage>
</organism>
<comment type="subcellular location">
    <subcellularLocation>
        <location evidence="1">Nucleus</location>
    </subcellularLocation>
</comment>
<accession>A0ABQ7ZLX9</accession>
<dbReference type="EMBL" id="JAGKQM010000015">
    <property type="protein sequence ID" value="KAH0881255.1"/>
    <property type="molecule type" value="Genomic_DNA"/>
</dbReference>
<feature type="compositionally biased region" description="Polar residues" evidence="5">
    <location>
        <begin position="272"/>
        <end position="286"/>
    </location>
</feature>
<dbReference type="Pfam" id="PF17814">
    <property type="entry name" value="LisH_TPL"/>
    <property type="match status" value="1"/>
</dbReference>
<dbReference type="PANTHER" id="PTHR22848">
    <property type="entry name" value="WD40 REPEAT PROTEIN"/>
    <property type="match status" value="1"/>
</dbReference>
<evidence type="ECO:0000259" key="6">
    <source>
        <dbReference type="Pfam" id="PF17814"/>
    </source>
</evidence>
<feature type="region of interest" description="Disordered" evidence="5">
    <location>
        <begin position="266"/>
        <end position="286"/>
    </location>
</feature>
<name>A0ABQ7ZLX9_BRANA</name>
<feature type="non-terminal residue" evidence="7">
    <location>
        <position position="1"/>
    </location>
</feature>
<proteinExistence type="predicted"/>
<reference evidence="7 8" key="1">
    <citation type="submission" date="2021-05" db="EMBL/GenBank/DDBJ databases">
        <title>Genome Assembly of Synthetic Allotetraploid Brassica napus Reveals Homoeologous Exchanges between Subgenomes.</title>
        <authorList>
            <person name="Davis J.T."/>
        </authorList>
    </citation>
    <scope>NUCLEOTIDE SEQUENCE [LARGE SCALE GENOMIC DNA]</scope>
    <source>
        <strain evidence="8">cv. Da-Ae</strain>
        <tissue evidence="7">Seedling</tissue>
    </source>
</reference>
<protein>
    <recommendedName>
        <fullName evidence="6">TPL/SMU1 LisH-like dimerisation domain-containing protein</fullName>
    </recommendedName>
</protein>
<keyword evidence="3" id="KW-0677">Repeat</keyword>
<evidence type="ECO:0000256" key="5">
    <source>
        <dbReference type="SAM" id="MobiDB-lite"/>
    </source>
</evidence>
<dbReference type="Proteomes" id="UP000824890">
    <property type="component" value="Unassembled WGS sequence"/>
</dbReference>